<dbReference type="EMBL" id="CP000786">
    <property type="protein sequence ID" value="ABZ96496.1"/>
    <property type="molecule type" value="Genomic_DNA"/>
</dbReference>
<evidence type="ECO:0000313" key="3">
    <source>
        <dbReference type="EMBL" id="ABZ96496.1"/>
    </source>
</evidence>
<feature type="domain" description="HPt" evidence="2">
    <location>
        <begin position="21"/>
        <end position="118"/>
    </location>
</feature>
<sequence length="118" mass="13275">MHLLIDWSRIESLVDMNDPEDQAWLKEMIASLLENMATRVENLDRLMLSKDPKDLQSELHQIKGVAANFGLAALSEVVIKAEALVKAGDVETSILEGKKFQGFGNPQNWNSKINSLRR</sequence>
<dbReference type="Proteomes" id="UP000001847">
    <property type="component" value="Chromosome I"/>
</dbReference>
<keyword evidence="1" id="KW-0597">Phosphoprotein</keyword>
<dbReference type="HOGENOM" id="CLU_2093801_0_0_12"/>
<reference evidence="3 4" key="1">
    <citation type="journal article" date="2008" name="PLoS ONE">
        <title>Genome sequence of the saprophyte Leptospira biflexa provides insights into the evolution of Leptospira and the pathogenesis of leptospirosis.</title>
        <authorList>
            <person name="Picardeau M."/>
            <person name="Bulach D.M."/>
            <person name="Bouchier C."/>
            <person name="Zuerner R.L."/>
            <person name="Zidane N."/>
            <person name="Wilson P.J."/>
            <person name="Creno S."/>
            <person name="Kuczek E.S."/>
            <person name="Bommezzadri S."/>
            <person name="Davis J.C."/>
            <person name="McGrath A."/>
            <person name="Johnson M.J."/>
            <person name="Boursaux-Eude C."/>
            <person name="Seemann T."/>
            <person name="Rouy Z."/>
            <person name="Coppel R.L."/>
            <person name="Rood J.I."/>
            <person name="Lajus A."/>
            <person name="Davies J.K."/>
            <person name="Medigue C."/>
            <person name="Adler B."/>
        </authorList>
    </citation>
    <scope>NUCLEOTIDE SEQUENCE [LARGE SCALE GENOMIC DNA]</scope>
    <source>
        <strain evidence="4">Patoc 1 / ATCC 23582 / Paris</strain>
    </source>
</reference>
<proteinExistence type="predicted"/>
<protein>
    <recommendedName>
        <fullName evidence="2">HPt domain-containing protein</fullName>
    </recommendedName>
</protein>
<dbReference type="RefSeq" id="WP_012387384.1">
    <property type="nucleotide sequence ID" value="NC_010602.1"/>
</dbReference>
<dbReference type="PROSITE" id="PS50894">
    <property type="entry name" value="HPT"/>
    <property type="match status" value="1"/>
</dbReference>
<dbReference type="AlphaFoldDB" id="B0SKF1"/>
<evidence type="ECO:0000313" key="4">
    <source>
        <dbReference type="Proteomes" id="UP000001847"/>
    </source>
</evidence>
<organism evidence="3 4">
    <name type="scientific">Leptospira biflexa serovar Patoc (strain Patoc 1 / ATCC 23582 / Paris)</name>
    <dbReference type="NCBI Taxonomy" id="456481"/>
    <lineage>
        <taxon>Bacteria</taxon>
        <taxon>Pseudomonadati</taxon>
        <taxon>Spirochaetota</taxon>
        <taxon>Spirochaetia</taxon>
        <taxon>Leptospirales</taxon>
        <taxon>Leptospiraceae</taxon>
        <taxon>Leptospira</taxon>
    </lineage>
</organism>
<dbReference type="SUPFAM" id="SSF47226">
    <property type="entry name" value="Histidine-containing phosphotransfer domain, HPT domain"/>
    <property type="match status" value="1"/>
</dbReference>
<keyword evidence="4" id="KW-1185">Reference proteome</keyword>
<gene>
    <name evidence="3" type="ordered locus">LEPBI_I0353</name>
</gene>
<dbReference type="InterPro" id="IPR008207">
    <property type="entry name" value="Sig_transdc_His_kin_Hpt_dom"/>
</dbReference>
<feature type="modified residue" description="Phosphohistidine" evidence="1">
    <location>
        <position position="60"/>
    </location>
</feature>
<dbReference type="KEGG" id="lbi:LEPBI_I0353"/>
<evidence type="ECO:0000256" key="1">
    <source>
        <dbReference type="PROSITE-ProRule" id="PRU00110"/>
    </source>
</evidence>
<dbReference type="InterPro" id="IPR036641">
    <property type="entry name" value="HPT_dom_sf"/>
</dbReference>
<dbReference type="GO" id="GO:0004672">
    <property type="term" value="F:protein kinase activity"/>
    <property type="evidence" value="ECO:0007669"/>
    <property type="project" value="UniProtKB-ARBA"/>
</dbReference>
<dbReference type="Gene3D" id="1.20.120.160">
    <property type="entry name" value="HPT domain"/>
    <property type="match status" value="1"/>
</dbReference>
<name>B0SKF1_LEPBP</name>
<dbReference type="STRING" id="456481.LEPBI_I0353"/>
<accession>B0SKF1</accession>
<evidence type="ECO:0000259" key="2">
    <source>
        <dbReference type="PROSITE" id="PS50894"/>
    </source>
</evidence>
<dbReference type="GO" id="GO:0000160">
    <property type="term" value="P:phosphorelay signal transduction system"/>
    <property type="evidence" value="ECO:0007669"/>
    <property type="project" value="InterPro"/>
</dbReference>
<dbReference type="Pfam" id="PF01627">
    <property type="entry name" value="Hpt"/>
    <property type="match status" value="1"/>
</dbReference>